<feature type="coiled-coil region" evidence="13">
    <location>
        <begin position="192"/>
        <end position="219"/>
    </location>
</feature>
<dbReference type="SMART" id="SM00388">
    <property type="entry name" value="HisKA"/>
    <property type="match status" value="1"/>
</dbReference>
<dbReference type="PRINTS" id="PR00344">
    <property type="entry name" value="BCTRLSENSOR"/>
</dbReference>
<dbReference type="InterPro" id="IPR036097">
    <property type="entry name" value="HisK_dim/P_sf"/>
</dbReference>
<dbReference type="AlphaFoldDB" id="A0A2G9YTR1"/>
<evidence type="ECO:0000256" key="9">
    <source>
        <dbReference type="ARBA" id="ARBA00022777"/>
    </source>
</evidence>
<evidence type="ECO:0000313" key="16">
    <source>
        <dbReference type="Proteomes" id="UP000229054"/>
    </source>
</evidence>
<dbReference type="PANTHER" id="PTHR43047">
    <property type="entry name" value="TWO-COMPONENT HISTIDINE PROTEIN KINASE"/>
    <property type="match status" value="1"/>
</dbReference>
<dbReference type="Proteomes" id="UP000229054">
    <property type="component" value="Unassembled WGS sequence"/>
</dbReference>
<dbReference type="InterPro" id="IPR005467">
    <property type="entry name" value="His_kinase_dom"/>
</dbReference>
<dbReference type="GO" id="GO:0005524">
    <property type="term" value="F:ATP binding"/>
    <property type="evidence" value="ECO:0007669"/>
    <property type="project" value="UniProtKB-KW"/>
</dbReference>
<dbReference type="PANTHER" id="PTHR43047:SF72">
    <property type="entry name" value="OSMOSENSING HISTIDINE PROTEIN KINASE SLN1"/>
    <property type="match status" value="1"/>
</dbReference>
<dbReference type="Pfam" id="PF00512">
    <property type="entry name" value="HisKA"/>
    <property type="match status" value="1"/>
</dbReference>
<dbReference type="Pfam" id="PF01590">
    <property type="entry name" value="GAF"/>
    <property type="match status" value="1"/>
</dbReference>
<dbReference type="InterPro" id="IPR036890">
    <property type="entry name" value="HATPase_C_sf"/>
</dbReference>
<evidence type="ECO:0000256" key="12">
    <source>
        <dbReference type="ARBA" id="ARBA00023136"/>
    </source>
</evidence>
<keyword evidence="9" id="KW-0418">Kinase</keyword>
<dbReference type="SMART" id="SM00065">
    <property type="entry name" value="GAF"/>
    <property type="match status" value="1"/>
</dbReference>
<keyword evidence="5" id="KW-1003">Cell membrane</keyword>
<keyword evidence="13" id="KW-0175">Coiled coil</keyword>
<dbReference type="InterPro" id="IPR004358">
    <property type="entry name" value="Sig_transdc_His_kin-like_C"/>
</dbReference>
<dbReference type="InterPro" id="IPR029016">
    <property type="entry name" value="GAF-like_dom_sf"/>
</dbReference>
<dbReference type="InterPro" id="IPR003018">
    <property type="entry name" value="GAF"/>
</dbReference>
<dbReference type="Gene3D" id="3.30.450.40">
    <property type="match status" value="1"/>
</dbReference>
<dbReference type="EMBL" id="PCRN01000076">
    <property type="protein sequence ID" value="PIP22133.1"/>
    <property type="molecule type" value="Genomic_DNA"/>
</dbReference>
<gene>
    <name evidence="15" type="ORF">COX38_02290</name>
</gene>
<dbReference type="SUPFAM" id="SSF55874">
    <property type="entry name" value="ATPase domain of HSP90 chaperone/DNA topoisomerase II/histidine kinase"/>
    <property type="match status" value="1"/>
</dbReference>
<name>A0A2G9YTR1_9BACT</name>
<keyword evidence="8" id="KW-0547">Nucleotide-binding</keyword>
<keyword evidence="7" id="KW-0808">Transferase</keyword>
<comment type="catalytic activity">
    <reaction evidence="1">
        <text>ATP + protein L-histidine = ADP + protein N-phospho-L-histidine.</text>
        <dbReference type="EC" id="2.7.13.3"/>
    </reaction>
</comment>
<dbReference type="PROSITE" id="PS50109">
    <property type="entry name" value="HIS_KIN"/>
    <property type="match status" value="1"/>
</dbReference>
<keyword evidence="10" id="KW-0067">ATP-binding</keyword>
<reference evidence="15 16" key="1">
    <citation type="submission" date="2017-09" db="EMBL/GenBank/DDBJ databases">
        <title>Depth-based differentiation of microbial function through sediment-hosted aquifers and enrichment of novel symbionts in the deep terrestrial subsurface.</title>
        <authorList>
            <person name="Probst A.J."/>
            <person name="Ladd B."/>
            <person name="Jarett J.K."/>
            <person name="Geller-Mcgrath D.E."/>
            <person name="Sieber C.M."/>
            <person name="Emerson J.B."/>
            <person name="Anantharaman K."/>
            <person name="Thomas B.C."/>
            <person name="Malmstrom R."/>
            <person name="Stieglmeier M."/>
            <person name="Klingl A."/>
            <person name="Woyke T."/>
            <person name="Ryan C.M."/>
            <person name="Banfield J.F."/>
        </authorList>
    </citation>
    <scope>NUCLEOTIDE SEQUENCE [LARGE SCALE GENOMIC DNA]</scope>
    <source>
        <strain evidence="15">CG23_combo_of_CG06-09_8_20_14_all_39_25</strain>
    </source>
</reference>
<feature type="domain" description="Histidine kinase" evidence="14">
    <location>
        <begin position="226"/>
        <end position="445"/>
    </location>
</feature>
<evidence type="ECO:0000259" key="14">
    <source>
        <dbReference type="PROSITE" id="PS50109"/>
    </source>
</evidence>
<feature type="non-terminal residue" evidence="15">
    <location>
        <position position="1"/>
    </location>
</feature>
<dbReference type="GO" id="GO:0045121">
    <property type="term" value="C:membrane raft"/>
    <property type="evidence" value="ECO:0007669"/>
    <property type="project" value="UniProtKB-SubCell"/>
</dbReference>
<dbReference type="FunFam" id="3.30.565.10:FF:000023">
    <property type="entry name" value="PAS domain-containing sensor histidine kinase"/>
    <property type="match status" value="1"/>
</dbReference>
<evidence type="ECO:0000256" key="1">
    <source>
        <dbReference type="ARBA" id="ARBA00000085"/>
    </source>
</evidence>
<dbReference type="Pfam" id="PF02518">
    <property type="entry name" value="HATPase_c"/>
    <property type="match status" value="1"/>
</dbReference>
<evidence type="ECO:0000256" key="3">
    <source>
        <dbReference type="ARBA" id="ARBA00004314"/>
    </source>
</evidence>
<dbReference type="Gene3D" id="3.30.565.10">
    <property type="entry name" value="Histidine kinase-like ATPase, C-terminal domain"/>
    <property type="match status" value="1"/>
</dbReference>
<dbReference type="SUPFAM" id="SSF47384">
    <property type="entry name" value="Homodimeric domain of signal transducing histidine kinase"/>
    <property type="match status" value="1"/>
</dbReference>
<evidence type="ECO:0000256" key="7">
    <source>
        <dbReference type="ARBA" id="ARBA00022679"/>
    </source>
</evidence>
<dbReference type="GO" id="GO:0009927">
    <property type="term" value="F:histidine phosphotransfer kinase activity"/>
    <property type="evidence" value="ECO:0007669"/>
    <property type="project" value="TreeGrafter"/>
</dbReference>
<dbReference type="InterPro" id="IPR003594">
    <property type="entry name" value="HATPase_dom"/>
</dbReference>
<dbReference type="GO" id="GO:0000155">
    <property type="term" value="F:phosphorelay sensor kinase activity"/>
    <property type="evidence" value="ECO:0007669"/>
    <property type="project" value="InterPro"/>
</dbReference>
<accession>A0A2G9YTR1</accession>
<keyword evidence="6" id="KW-0597">Phosphoprotein</keyword>
<dbReference type="GO" id="GO:0005886">
    <property type="term" value="C:plasma membrane"/>
    <property type="evidence" value="ECO:0007669"/>
    <property type="project" value="UniProtKB-SubCell"/>
</dbReference>
<sequence length="445" mass="50632">RFFEKWASRYFYYTFYSYQTVLTDLGKRLTKFLELDKLSSLIINTLINTMKLDKAVTLLREPGDGEYRIQKNIGFREENGISLVKDNFLTVWLERTQKPLVYEELSLIVRDTTEKEEKGRLQTLQSNMKRIEAALCLPLFIEEKIIGMIVLGNKLSGEPYSTQDIELLTNLANQASIALQNAKLYSEVRGFSKKLEREVEKATQELREAYEDLKKLDKAKSEFISIASHQLRTPLTAIKGYISMINEGTYGKLPENMGGPLNNIYASNERLIKLVNDLLSVSRIEAGRMETKLEKLSLESLISSVLEELSNIAKEKGLYLKWEKPKKPLPKISVDKDQFRQVVMNVIDNAIRYTEKGGITIKCEMQDAKCKIEVSDTGAGITKAELSKMFESFSRGAAGTRLYTEGVGLGLYVARKFIEAHDGKVWAKSKGKDKGSTFYIELPMK</sequence>
<evidence type="ECO:0000313" key="15">
    <source>
        <dbReference type="EMBL" id="PIP22133.1"/>
    </source>
</evidence>
<keyword evidence="12" id="KW-0472">Membrane</keyword>
<proteinExistence type="predicted"/>
<dbReference type="CDD" id="cd00082">
    <property type="entry name" value="HisKA"/>
    <property type="match status" value="1"/>
</dbReference>
<evidence type="ECO:0000256" key="13">
    <source>
        <dbReference type="SAM" id="Coils"/>
    </source>
</evidence>
<protein>
    <recommendedName>
        <fullName evidence="4">histidine kinase</fullName>
        <ecNumber evidence="4">2.7.13.3</ecNumber>
    </recommendedName>
</protein>
<comment type="caution">
    <text evidence="15">The sequence shown here is derived from an EMBL/GenBank/DDBJ whole genome shotgun (WGS) entry which is preliminary data.</text>
</comment>
<keyword evidence="11" id="KW-0902">Two-component regulatory system</keyword>
<dbReference type="SMART" id="SM00387">
    <property type="entry name" value="HATPase_c"/>
    <property type="match status" value="1"/>
</dbReference>
<dbReference type="SUPFAM" id="SSF55781">
    <property type="entry name" value="GAF domain-like"/>
    <property type="match status" value="1"/>
</dbReference>
<evidence type="ECO:0000256" key="6">
    <source>
        <dbReference type="ARBA" id="ARBA00022553"/>
    </source>
</evidence>
<comment type="subcellular location">
    <subcellularLocation>
        <location evidence="2">Cell membrane</location>
    </subcellularLocation>
    <subcellularLocation>
        <location evidence="3">Membrane raft</location>
        <topology evidence="3">Multi-pass membrane protein</topology>
    </subcellularLocation>
</comment>
<evidence type="ECO:0000256" key="5">
    <source>
        <dbReference type="ARBA" id="ARBA00022475"/>
    </source>
</evidence>
<evidence type="ECO:0000256" key="11">
    <source>
        <dbReference type="ARBA" id="ARBA00023012"/>
    </source>
</evidence>
<organism evidence="15 16">
    <name type="scientific">Candidatus Nealsonbacteria bacterium CG23_combo_of_CG06-09_8_20_14_all_39_25</name>
    <dbReference type="NCBI Taxonomy" id="1974723"/>
    <lineage>
        <taxon>Bacteria</taxon>
        <taxon>Candidatus Nealsoniibacteriota</taxon>
    </lineage>
</organism>
<evidence type="ECO:0000256" key="2">
    <source>
        <dbReference type="ARBA" id="ARBA00004236"/>
    </source>
</evidence>
<evidence type="ECO:0000256" key="10">
    <source>
        <dbReference type="ARBA" id="ARBA00022840"/>
    </source>
</evidence>
<dbReference type="Gene3D" id="1.10.287.130">
    <property type="match status" value="1"/>
</dbReference>
<dbReference type="EC" id="2.7.13.3" evidence="4"/>
<dbReference type="InterPro" id="IPR003661">
    <property type="entry name" value="HisK_dim/P_dom"/>
</dbReference>
<dbReference type="FunFam" id="1.10.287.130:FF:000001">
    <property type="entry name" value="Two-component sensor histidine kinase"/>
    <property type="match status" value="1"/>
</dbReference>
<evidence type="ECO:0000256" key="4">
    <source>
        <dbReference type="ARBA" id="ARBA00012438"/>
    </source>
</evidence>
<evidence type="ECO:0000256" key="8">
    <source>
        <dbReference type="ARBA" id="ARBA00022741"/>
    </source>
</evidence>